<name>A0AAV7WH23_PLEWA</name>
<evidence type="ECO:0000256" key="1">
    <source>
        <dbReference type="SAM" id="MobiDB-lite"/>
    </source>
</evidence>
<protein>
    <submittedName>
        <fullName evidence="2">Uncharacterized protein</fullName>
    </submittedName>
</protein>
<comment type="caution">
    <text evidence="2">The sequence shown here is derived from an EMBL/GenBank/DDBJ whole genome shotgun (WGS) entry which is preliminary data.</text>
</comment>
<sequence>MAQRLHVVRTGGHRDLQCGSPAAISAAPLGTSPGPLRSAGLVTPQLLNAALPHRRQCTGTDLRAQPRGSRGVPEAPTGPGTETLEHPERVPLLTSPYLPNNTMAYYADEEEQYQELQEVAVEHQMEERLVEALGHHVLDSVNWALIQALKPFTQPLANFGRREFLGEGSQQPRLQAVDKVADTPELDPSMATFLRKFAKDPKKGLDRAWQQYTG</sequence>
<accession>A0AAV7WH23</accession>
<dbReference type="Proteomes" id="UP001066276">
    <property type="component" value="Chromosome 1_2"/>
</dbReference>
<dbReference type="EMBL" id="JANPWB010000002">
    <property type="protein sequence ID" value="KAJ1211575.1"/>
    <property type="molecule type" value="Genomic_DNA"/>
</dbReference>
<organism evidence="2 3">
    <name type="scientific">Pleurodeles waltl</name>
    <name type="common">Iberian ribbed newt</name>
    <dbReference type="NCBI Taxonomy" id="8319"/>
    <lineage>
        <taxon>Eukaryota</taxon>
        <taxon>Metazoa</taxon>
        <taxon>Chordata</taxon>
        <taxon>Craniata</taxon>
        <taxon>Vertebrata</taxon>
        <taxon>Euteleostomi</taxon>
        <taxon>Amphibia</taxon>
        <taxon>Batrachia</taxon>
        <taxon>Caudata</taxon>
        <taxon>Salamandroidea</taxon>
        <taxon>Salamandridae</taxon>
        <taxon>Pleurodelinae</taxon>
        <taxon>Pleurodeles</taxon>
    </lineage>
</organism>
<evidence type="ECO:0000313" key="3">
    <source>
        <dbReference type="Proteomes" id="UP001066276"/>
    </source>
</evidence>
<evidence type="ECO:0000313" key="2">
    <source>
        <dbReference type="EMBL" id="KAJ1211575.1"/>
    </source>
</evidence>
<dbReference type="AlphaFoldDB" id="A0AAV7WH23"/>
<feature type="region of interest" description="Disordered" evidence="1">
    <location>
        <begin position="53"/>
        <end position="86"/>
    </location>
</feature>
<keyword evidence="3" id="KW-1185">Reference proteome</keyword>
<reference evidence="2" key="1">
    <citation type="journal article" date="2022" name="bioRxiv">
        <title>Sequencing and chromosome-scale assembly of the giantPleurodeles waltlgenome.</title>
        <authorList>
            <person name="Brown T."/>
            <person name="Elewa A."/>
            <person name="Iarovenko S."/>
            <person name="Subramanian E."/>
            <person name="Araus A.J."/>
            <person name="Petzold A."/>
            <person name="Susuki M."/>
            <person name="Suzuki K.-i.T."/>
            <person name="Hayashi T."/>
            <person name="Toyoda A."/>
            <person name="Oliveira C."/>
            <person name="Osipova E."/>
            <person name="Leigh N.D."/>
            <person name="Simon A."/>
            <person name="Yun M.H."/>
        </authorList>
    </citation>
    <scope>NUCLEOTIDE SEQUENCE</scope>
    <source>
        <strain evidence="2">20211129_DDA</strain>
        <tissue evidence="2">Liver</tissue>
    </source>
</reference>
<proteinExistence type="predicted"/>
<gene>
    <name evidence="2" type="ORF">NDU88_006933</name>
</gene>